<proteinExistence type="predicted"/>
<accession>A0A0R1USE7</accession>
<dbReference type="Pfam" id="PF05256">
    <property type="entry name" value="UPF0223"/>
    <property type="match status" value="1"/>
</dbReference>
<gene>
    <name evidence="1" type="ORF">FC21_GL000679</name>
</gene>
<dbReference type="STRING" id="417373.GCA_001570685_01084"/>
<dbReference type="PATRIC" id="fig|1423742.4.peg.709"/>
<protein>
    <submittedName>
        <fullName evidence="1">Uncharacterized protein</fullName>
    </submittedName>
</protein>
<dbReference type="AlphaFoldDB" id="A0A0R1USE7"/>
<reference evidence="1 2" key="1">
    <citation type="journal article" date="2015" name="Genome Announc.">
        <title>Expanding the biotechnology potential of lactobacilli through comparative genomics of 213 strains and associated genera.</title>
        <authorList>
            <person name="Sun Z."/>
            <person name="Harris H.M."/>
            <person name="McCann A."/>
            <person name="Guo C."/>
            <person name="Argimon S."/>
            <person name="Zhang W."/>
            <person name="Yang X."/>
            <person name="Jeffery I.B."/>
            <person name="Cooney J.C."/>
            <person name="Kagawa T.F."/>
            <person name="Liu W."/>
            <person name="Song Y."/>
            <person name="Salvetti E."/>
            <person name="Wrobel A."/>
            <person name="Rasinkangas P."/>
            <person name="Parkhill J."/>
            <person name="Rea M.C."/>
            <person name="O'Sullivan O."/>
            <person name="Ritari J."/>
            <person name="Douillard F.P."/>
            <person name="Paul Ross R."/>
            <person name="Yang R."/>
            <person name="Briner A.E."/>
            <person name="Felis G.E."/>
            <person name="de Vos W.M."/>
            <person name="Barrangou R."/>
            <person name="Klaenhammer T.R."/>
            <person name="Caufield P.W."/>
            <person name="Cui Y."/>
            <person name="Zhang H."/>
            <person name="O'Toole P.W."/>
        </authorList>
    </citation>
    <scope>NUCLEOTIDE SEQUENCE [LARGE SCALE GENOMIC DNA]</scope>
    <source>
        <strain evidence="1 2">DSM 18793</strain>
    </source>
</reference>
<dbReference type="Gene3D" id="1.10.220.80">
    <property type="entry name" value="BH2638-like"/>
    <property type="match status" value="1"/>
</dbReference>
<dbReference type="RefSeq" id="WP_054653579.1">
    <property type="nucleotide sequence ID" value="NZ_AZGC01000014.1"/>
</dbReference>
<dbReference type="SUPFAM" id="SSF158504">
    <property type="entry name" value="BH2638-like"/>
    <property type="match status" value="1"/>
</dbReference>
<organism evidence="1 2">
    <name type="scientific">Limosilactobacillus equigenerosi DSM 18793 = JCM 14505</name>
    <dbReference type="NCBI Taxonomy" id="1423742"/>
    <lineage>
        <taxon>Bacteria</taxon>
        <taxon>Bacillati</taxon>
        <taxon>Bacillota</taxon>
        <taxon>Bacilli</taxon>
        <taxon>Lactobacillales</taxon>
        <taxon>Lactobacillaceae</taxon>
        <taxon>Limosilactobacillus</taxon>
    </lineage>
</organism>
<dbReference type="InterPro" id="IPR023324">
    <property type="entry name" value="BH2638-like_sf"/>
</dbReference>
<evidence type="ECO:0000313" key="1">
    <source>
        <dbReference type="EMBL" id="KRL95982.1"/>
    </source>
</evidence>
<evidence type="ECO:0000313" key="2">
    <source>
        <dbReference type="Proteomes" id="UP000051084"/>
    </source>
</evidence>
<dbReference type="PIRSF" id="PIRSF037260">
    <property type="entry name" value="UPF0223"/>
    <property type="match status" value="1"/>
</dbReference>
<comment type="caution">
    <text evidence="1">The sequence shown here is derived from an EMBL/GenBank/DDBJ whole genome shotgun (WGS) entry which is preliminary data.</text>
</comment>
<dbReference type="NCBIfam" id="NF003353">
    <property type="entry name" value="PRK04387.1"/>
    <property type="match status" value="1"/>
</dbReference>
<sequence>MAGGNYEYPLDQTWTMDEMMAVTTMYRVVEDAYEVGISPAKVLSAYQAFKQVANSKAYEKQLGREFYQASGYQLYDVVKAAQTTTAKQIKLEVH</sequence>
<name>A0A0R1USE7_9LACO</name>
<dbReference type="InterPro" id="IPR007920">
    <property type="entry name" value="UPF0223"/>
</dbReference>
<keyword evidence="2" id="KW-1185">Reference proteome</keyword>
<dbReference type="OrthoDB" id="1649074at2"/>
<dbReference type="Proteomes" id="UP000051084">
    <property type="component" value="Unassembled WGS sequence"/>
</dbReference>
<dbReference type="EMBL" id="AZGC01000014">
    <property type="protein sequence ID" value="KRL95982.1"/>
    <property type="molecule type" value="Genomic_DNA"/>
</dbReference>